<evidence type="ECO:0000256" key="4">
    <source>
        <dbReference type="ARBA" id="ARBA00022989"/>
    </source>
</evidence>
<reference evidence="7 8" key="1">
    <citation type="submission" date="2019-02" db="EMBL/GenBank/DDBJ databases">
        <authorList>
            <person name="Li Y."/>
        </authorList>
    </citation>
    <scope>NUCLEOTIDE SEQUENCE [LARGE SCALE GENOMIC DNA]</scope>
    <source>
        <strain evidence="7 8">30C10-4-7</strain>
    </source>
</reference>
<feature type="transmembrane region" description="Helical" evidence="6">
    <location>
        <begin position="281"/>
        <end position="301"/>
    </location>
</feature>
<name>A0A4Q6XR55_9SPHI</name>
<sequence length="491" mass="56031">MMGVSLYTVRVVLDTLGVVDYGLYNVVGGIVIMFSFLSGTMSSASQRFFAFELGRKNHDALRKTFSMTMIIYGIIAVLILILAETIGLWFLNNKMIIPADRLEAVQWVYQFSILSFMMTMITIPYNAVIIARERMRVYAYVSIIEAVLKLLIVYLLVLFSLDKLKLYAVLMFVVTTLITLIYRMYCLRRFHECKFYFYWDKRLFKEIIGYSGWNLFGAIASIFNNHGINIILNLFFGPTVNTARAIAYRINSTMSQFVLNFMTASRPQITKYYATGEKDKMLALVFQTSKFCFILMFMLSIPLLLETNFVLEVWLKQVPEYVVLFTRLIIVATLIDSLSYPLTTAALATGEIKIYQLVVGGILILVLPISYMFLKLGFPPQSVFYLAIVGSVIAMALRLVMLRKMVALNITRYFLQVVIPILLVLVPSYIVPLFVIQEIQAGLLRFFVTTLVGLASSVLSVYLFALSKDEKRFVVNFIGNKVNAIMTLIKR</sequence>
<keyword evidence="2" id="KW-1003">Cell membrane</keyword>
<feature type="transmembrane region" description="Helical" evidence="6">
    <location>
        <begin position="442"/>
        <end position="465"/>
    </location>
</feature>
<keyword evidence="5 6" id="KW-0472">Membrane</keyword>
<dbReference type="PANTHER" id="PTHR30250">
    <property type="entry name" value="PST FAMILY PREDICTED COLANIC ACID TRANSPORTER"/>
    <property type="match status" value="1"/>
</dbReference>
<gene>
    <name evidence="7" type="ORF">EWE74_16645</name>
</gene>
<evidence type="ECO:0000256" key="6">
    <source>
        <dbReference type="SAM" id="Phobius"/>
    </source>
</evidence>
<feature type="transmembrane region" description="Helical" evidence="6">
    <location>
        <begin position="413"/>
        <end position="436"/>
    </location>
</feature>
<feature type="transmembrane region" description="Helical" evidence="6">
    <location>
        <begin position="23"/>
        <end position="44"/>
    </location>
</feature>
<feature type="transmembrane region" description="Helical" evidence="6">
    <location>
        <begin position="111"/>
        <end position="130"/>
    </location>
</feature>
<comment type="subcellular location">
    <subcellularLocation>
        <location evidence="1">Cell membrane</location>
        <topology evidence="1">Multi-pass membrane protein</topology>
    </subcellularLocation>
</comment>
<feature type="transmembrane region" description="Helical" evidence="6">
    <location>
        <begin position="137"/>
        <end position="160"/>
    </location>
</feature>
<evidence type="ECO:0000313" key="7">
    <source>
        <dbReference type="EMBL" id="RZF58947.1"/>
    </source>
</evidence>
<evidence type="ECO:0000313" key="8">
    <source>
        <dbReference type="Proteomes" id="UP000292855"/>
    </source>
</evidence>
<feature type="transmembrane region" description="Helical" evidence="6">
    <location>
        <begin position="383"/>
        <end position="401"/>
    </location>
</feature>
<accession>A0A4Q6XR55</accession>
<comment type="caution">
    <text evidence="7">The sequence shown here is derived from an EMBL/GenBank/DDBJ whole genome shotgun (WGS) entry which is preliminary data.</text>
</comment>
<keyword evidence="4 6" id="KW-1133">Transmembrane helix</keyword>
<feature type="transmembrane region" description="Helical" evidence="6">
    <location>
        <begin position="321"/>
        <end position="342"/>
    </location>
</feature>
<keyword evidence="3 6" id="KW-0812">Transmembrane</keyword>
<evidence type="ECO:0000256" key="2">
    <source>
        <dbReference type="ARBA" id="ARBA00022475"/>
    </source>
</evidence>
<feature type="transmembrane region" description="Helical" evidence="6">
    <location>
        <begin position="207"/>
        <end position="224"/>
    </location>
</feature>
<protein>
    <submittedName>
        <fullName evidence="7">Lipopolysaccharide biosynthesis protein</fullName>
    </submittedName>
</protein>
<dbReference type="InterPro" id="IPR050833">
    <property type="entry name" value="Poly_Biosynth_Transport"/>
</dbReference>
<evidence type="ECO:0000256" key="5">
    <source>
        <dbReference type="ARBA" id="ARBA00023136"/>
    </source>
</evidence>
<proteinExistence type="predicted"/>
<dbReference type="GO" id="GO:0005886">
    <property type="term" value="C:plasma membrane"/>
    <property type="evidence" value="ECO:0007669"/>
    <property type="project" value="UniProtKB-SubCell"/>
</dbReference>
<feature type="transmembrane region" description="Helical" evidence="6">
    <location>
        <begin position="166"/>
        <end position="186"/>
    </location>
</feature>
<dbReference type="OrthoDB" id="5365632at2"/>
<keyword evidence="8" id="KW-1185">Reference proteome</keyword>
<dbReference type="EMBL" id="SGIT01000003">
    <property type="protein sequence ID" value="RZF58947.1"/>
    <property type="molecule type" value="Genomic_DNA"/>
</dbReference>
<dbReference type="PANTHER" id="PTHR30250:SF26">
    <property type="entry name" value="PSMA PROTEIN"/>
    <property type="match status" value="1"/>
</dbReference>
<feature type="transmembrane region" description="Helical" evidence="6">
    <location>
        <begin position="354"/>
        <end position="371"/>
    </location>
</feature>
<dbReference type="Proteomes" id="UP000292855">
    <property type="component" value="Unassembled WGS sequence"/>
</dbReference>
<organism evidence="7 8">
    <name type="scientific">Sphingobacterium corticibacterium</name>
    <dbReference type="NCBI Taxonomy" id="2484746"/>
    <lineage>
        <taxon>Bacteria</taxon>
        <taxon>Pseudomonadati</taxon>
        <taxon>Bacteroidota</taxon>
        <taxon>Sphingobacteriia</taxon>
        <taxon>Sphingobacteriales</taxon>
        <taxon>Sphingobacteriaceae</taxon>
        <taxon>Sphingobacterium</taxon>
    </lineage>
</organism>
<dbReference type="AlphaFoldDB" id="A0A4Q6XR55"/>
<feature type="transmembrane region" description="Helical" evidence="6">
    <location>
        <begin position="65"/>
        <end position="91"/>
    </location>
</feature>
<evidence type="ECO:0000256" key="3">
    <source>
        <dbReference type="ARBA" id="ARBA00022692"/>
    </source>
</evidence>
<evidence type="ECO:0000256" key="1">
    <source>
        <dbReference type="ARBA" id="ARBA00004651"/>
    </source>
</evidence>